<keyword evidence="2" id="KW-1003">Cell membrane</keyword>
<dbReference type="Proteomes" id="UP000619479">
    <property type="component" value="Unassembled WGS sequence"/>
</dbReference>
<feature type="transmembrane region" description="Helical" evidence="6">
    <location>
        <begin position="463"/>
        <end position="483"/>
    </location>
</feature>
<keyword evidence="4 6" id="KW-1133">Transmembrane helix</keyword>
<reference evidence="9" key="1">
    <citation type="submission" date="2021-01" db="EMBL/GenBank/DDBJ databases">
        <title>Whole genome shotgun sequence of Actinoplanes cyaneus NBRC 14990.</title>
        <authorList>
            <person name="Komaki H."/>
            <person name="Tamura T."/>
        </authorList>
    </citation>
    <scope>NUCLEOTIDE SEQUENCE</scope>
    <source>
        <strain evidence="9">NBRC 14990</strain>
    </source>
</reference>
<organism evidence="9 10">
    <name type="scientific">Actinoplanes cyaneus</name>
    <dbReference type="NCBI Taxonomy" id="52696"/>
    <lineage>
        <taxon>Bacteria</taxon>
        <taxon>Bacillati</taxon>
        <taxon>Actinomycetota</taxon>
        <taxon>Actinomycetes</taxon>
        <taxon>Micromonosporales</taxon>
        <taxon>Micromonosporaceae</taxon>
        <taxon>Actinoplanes</taxon>
    </lineage>
</organism>
<name>A0A919IHC5_9ACTN</name>
<feature type="transmembrane region" description="Helical" evidence="6">
    <location>
        <begin position="834"/>
        <end position="856"/>
    </location>
</feature>
<protein>
    <recommendedName>
        <fullName evidence="8">ABC3 transporter permease C-terminal domain-containing protein</fullName>
    </recommendedName>
</protein>
<feature type="signal peptide" evidence="7">
    <location>
        <begin position="1"/>
        <end position="19"/>
    </location>
</feature>
<keyword evidence="7" id="KW-0732">Signal</keyword>
<feature type="transmembrane region" description="Helical" evidence="6">
    <location>
        <begin position="249"/>
        <end position="275"/>
    </location>
</feature>
<feature type="chain" id="PRO_5038810752" description="ABC3 transporter permease C-terminal domain-containing protein" evidence="7">
    <location>
        <begin position="20"/>
        <end position="970"/>
    </location>
</feature>
<evidence type="ECO:0000256" key="3">
    <source>
        <dbReference type="ARBA" id="ARBA00022692"/>
    </source>
</evidence>
<feature type="transmembrane region" description="Helical" evidence="6">
    <location>
        <begin position="929"/>
        <end position="954"/>
    </location>
</feature>
<feature type="domain" description="ABC3 transporter permease C-terminal" evidence="8">
    <location>
        <begin position="257"/>
        <end position="353"/>
    </location>
</feature>
<feature type="transmembrane region" description="Helical" evidence="6">
    <location>
        <begin position="335"/>
        <end position="360"/>
    </location>
</feature>
<evidence type="ECO:0000259" key="8">
    <source>
        <dbReference type="Pfam" id="PF02687"/>
    </source>
</evidence>
<accession>A0A919IHC5</accession>
<evidence type="ECO:0000256" key="5">
    <source>
        <dbReference type="ARBA" id="ARBA00023136"/>
    </source>
</evidence>
<evidence type="ECO:0000256" key="7">
    <source>
        <dbReference type="SAM" id="SignalP"/>
    </source>
</evidence>
<evidence type="ECO:0000256" key="1">
    <source>
        <dbReference type="ARBA" id="ARBA00004651"/>
    </source>
</evidence>
<dbReference type="GO" id="GO:0005886">
    <property type="term" value="C:plasma membrane"/>
    <property type="evidence" value="ECO:0007669"/>
    <property type="project" value="UniProtKB-SubCell"/>
</dbReference>
<gene>
    <name evidence="9" type="ORF">Acy02nite_30420</name>
</gene>
<evidence type="ECO:0000313" key="9">
    <source>
        <dbReference type="EMBL" id="GID65161.1"/>
    </source>
</evidence>
<dbReference type="AlphaFoldDB" id="A0A919IHC5"/>
<comment type="caution">
    <text evidence="9">The sequence shown here is derived from an EMBL/GenBank/DDBJ whole genome shotgun (WGS) entry which is preliminary data.</text>
</comment>
<evidence type="ECO:0000256" key="4">
    <source>
        <dbReference type="ARBA" id="ARBA00022989"/>
    </source>
</evidence>
<sequence>MLVLTALPAAIAAAVPWFAVTAAARGAVTAAESIPAAQRTVVVHADSDTGGDPAGALAAFGESVRRTLPMPGAEGVTGLARPMSVTDATGVADHVNVDYRDGFCEHVTLAAGRCPAAAGDAALTEAVAGRLGVGPGDPIAVQSTPAAPKIAMRVTGIYAITDPSTGYWADELFRVESGLDPIYTVAATFTGTPLGKPVFTWSAEVPVPLLRGDGGYDLGEAVARAGTLGEVVDPTAALRADLSGAGARLLRAVLLAAVPVLLLGWYAIALAGRYTARDRRRDAALLKMRGGNRRRLITLLSGQHLAPLLAGGLLGAAAGLAAGRLLAGPGTPATAAWSVAAAAVVPVVALVTLAASDLLLIRTPVVALQREVPATRGGIAALLADVLLVAVAVAAAYQARSGSPDAGIGALAPTAVAVAVVVLLARVLIRAADRGGSAALRGGRLRSGLTAVRMSRLAGMDRVFALLAVAVTILVTTAGQTTADREAQTERALSELGAARVLTVSAPSWTTLKQAVATADPQGRYAMAAAVDRAGAPQVLAVDTRRLAAVAAWRPEYGPRPQPPAESEPVPPVTGRELVLQVRNDRGMPSAVDVILQNNRTGSRVKVTFVLSRAVEQTVTEPVAAGDCDGGCRLVRWQIPTQLGPDGKPTRKPLTLRSLAQRGPDAELLGTDRLTDTTRWRTVSGDGGLELSGTRDGLAVGPARGSARTESDRLYAVDTALPLPVTLAGPAPVPWRYGEAALTVTGAGQVPARVTAVAPVLPVLGAGGLLTDFDALRRLAGEADPTGVTQVWLTAGAPAAVVDRLKEAGLTVLADETAAGRASRTVGRGTAPAGWFPVFCAVIALLTAAAATAVAASVDRGPQRAAAAALRVQGVSARTLAATRYLGPFALVIGAVLPGVLAALASRRLAGEPDSLFVDGWRLLAPPGVLGWAALLVSGLAAMICLAALAWLIAVSGRNPDSYREGRADR</sequence>
<feature type="transmembrane region" description="Helical" evidence="6">
    <location>
        <begin position="296"/>
        <end position="323"/>
    </location>
</feature>
<comment type="subcellular location">
    <subcellularLocation>
        <location evidence="1">Cell membrane</location>
        <topology evidence="1">Multi-pass membrane protein</topology>
    </subcellularLocation>
</comment>
<keyword evidence="3 6" id="KW-0812">Transmembrane</keyword>
<feature type="transmembrane region" description="Helical" evidence="6">
    <location>
        <begin position="885"/>
        <end position="909"/>
    </location>
</feature>
<keyword evidence="10" id="KW-1185">Reference proteome</keyword>
<feature type="transmembrane region" description="Helical" evidence="6">
    <location>
        <begin position="380"/>
        <end position="400"/>
    </location>
</feature>
<evidence type="ECO:0000256" key="6">
    <source>
        <dbReference type="SAM" id="Phobius"/>
    </source>
</evidence>
<feature type="transmembrane region" description="Helical" evidence="6">
    <location>
        <begin position="406"/>
        <end position="429"/>
    </location>
</feature>
<keyword evidence="5 6" id="KW-0472">Membrane</keyword>
<evidence type="ECO:0000313" key="10">
    <source>
        <dbReference type="Proteomes" id="UP000619479"/>
    </source>
</evidence>
<dbReference type="EMBL" id="BOMH01000020">
    <property type="protein sequence ID" value="GID65161.1"/>
    <property type="molecule type" value="Genomic_DNA"/>
</dbReference>
<evidence type="ECO:0000256" key="2">
    <source>
        <dbReference type="ARBA" id="ARBA00022475"/>
    </source>
</evidence>
<dbReference type="Pfam" id="PF02687">
    <property type="entry name" value="FtsX"/>
    <property type="match status" value="1"/>
</dbReference>
<proteinExistence type="predicted"/>
<dbReference type="InterPro" id="IPR003838">
    <property type="entry name" value="ABC3_permease_C"/>
</dbReference>